<dbReference type="AlphaFoldDB" id="A0A0C9X123"/>
<dbReference type="InterPro" id="IPR051694">
    <property type="entry name" value="Immunoregulatory_rcpt-like"/>
</dbReference>
<feature type="region of interest" description="Disordered" evidence="5">
    <location>
        <begin position="177"/>
        <end position="197"/>
    </location>
</feature>
<accession>A0A0C9X123</accession>
<dbReference type="Gene3D" id="2.60.120.260">
    <property type="entry name" value="Galactose-binding domain-like"/>
    <property type="match status" value="1"/>
</dbReference>
<feature type="compositionally biased region" description="Polar residues" evidence="5">
    <location>
        <begin position="187"/>
        <end position="196"/>
    </location>
</feature>
<evidence type="ECO:0000256" key="1">
    <source>
        <dbReference type="ARBA" id="ARBA00004167"/>
    </source>
</evidence>
<protein>
    <submittedName>
        <fullName evidence="7">Uncharacterized protein</fullName>
    </submittedName>
</protein>
<dbReference type="GO" id="GO:0016020">
    <property type="term" value="C:membrane"/>
    <property type="evidence" value="ECO:0007669"/>
    <property type="project" value="UniProtKB-SubCell"/>
</dbReference>
<feature type="region of interest" description="Disordered" evidence="5">
    <location>
        <begin position="237"/>
        <end position="402"/>
    </location>
</feature>
<evidence type="ECO:0000256" key="5">
    <source>
        <dbReference type="SAM" id="MobiDB-lite"/>
    </source>
</evidence>
<feature type="compositionally biased region" description="Polar residues" evidence="5">
    <location>
        <begin position="337"/>
        <end position="355"/>
    </location>
</feature>
<feature type="compositionally biased region" description="Low complexity" evidence="5">
    <location>
        <begin position="177"/>
        <end position="186"/>
    </location>
</feature>
<dbReference type="PANTHER" id="PTHR15549">
    <property type="entry name" value="PAIRED IMMUNOGLOBULIN-LIKE TYPE 2 RECEPTOR"/>
    <property type="match status" value="1"/>
</dbReference>
<dbReference type="STRING" id="1095629.A0A0C9X123"/>
<keyword evidence="4 6" id="KW-0472">Membrane</keyword>
<evidence type="ECO:0000256" key="2">
    <source>
        <dbReference type="ARBA" id="ARBA00022692"/>
    </source>
</evidence>
<evidence type="ECO:0000256" key="4">
    <source>
        <dbReference type="ARBA" id="ARBA00023136"/>
    </source>
</evidence>
<feature type="transmembrane region" description="Helical" evidence="6">
    <location>
        <begin position="201"/>
        <end position="223"/>
    </location>
</feature>
<proteinExistence type="predicted"/>
<keyword evidence="2 6" id="KW-0812">Transmembrane</keyword>
<dbReference type="OrthoDB" id="3265734at2759"/>
<dbReference type="CDD" id="cd02795">
    <property type="entry name" value="CBM6-CBM35-CBM36_like"/>
    <property type="match status" value="1"/>
</dbReference>
<feature type="compositionally biased region" description="Low complexity" evidence="5">
    <location>
        <begin position="289"/>
        <end position="333"/>
    </location>
</feature>
<gene>
    <name evidence="7" type="ORF">K443DRAFT_686168</name>
</gene>
<keyword evidence="8" id="KW-1185">Reference proteome</keyword>
<dbReference type="EMBL" id="KN839030">
    <property type="protein sequence ID" value="KIJ91276.1"/>
    <property type="molecule type" value="Genomic_DNA"/>
</dbReference>
<comment type="subcellular location">
    <subcellularLocation>
        <location evidence="1">Membrane</location>
        <topology evidence="1">Single-pass membrane protein</topology>
    </subcellularLocation>
</comment>
<evidence type="ECO:0000313" key="8">
    <source>
        <dbReference type="Proteomes" id="UP000054477"/>
    </source>
</evidence>
<dbReference type="GO" id="GO:0071944">
    <property type="term" value="C:cell periphery"/>
    <property type="evidence" value="ECO:0007669"/>
    <property type="project" value="UniProtKB-ARBA"/>
</dbReference>
<dbReference type="PANTHER" id="PTHR15549:SF26">
    <property type="entry name" value="AXIAL BUDDING PATTERN PROTEIN 2-RELATED"/>
    <property type="match status" value="1"/>
</dbReference>
<feature type="compositionally biased region" description="Low complexity" evidence="5">
    <location>
        <begin position="132"/>
        <end position="159"/>
    </location>
</feature>
<name>A0A0C9X123_9AGAR</name>
<dbReference type="Proteomes" id="UP000054477">
    <property type="component" value="Unassembled WGS sequence"/>
</dbReference>
<reference evidence="8" key="2">
    <citation type="submission" date="2015-01" db="EMBL/GenBank/DDBJ databases">
        <title>Evolutionary Origins and Diversification of the Mycorrhizal Mutualists.</title>
        <authorList>
            <consortium name="DOE Joint Genome Institute"/>
            <consortium name="Mycorrhizal Genomics Consortium"/>
            <person name="Kohler A."/>
            <person name="Kuo A."/>
            <person name="Nagy L.G."/>
            <person name="Floudas D."/>
            <person name="Copeland A."/>
            <person name="Barry K.W."/>
            <person name="Cichocki N."/>
            <person name="Veneault-Fourrey C."/>
            <person name="LaButti K."/>
            <person name="Lindquist E.A."/>
            <person name="Lipzen A."/>
            <person name="Lundell T."/>
            <person name="Morin E."/>
            <person name="Murat C."/>
            <person name="Riley R."/>
            <person name="Ohm R."/>
            <person name="Sun H."/>
            <person name="Tunlid A."/>
            <person name="Henrissat B."/>
            <person name="Grigoriev I.V."/>
            <person name="Hibbett D.S."/>
            <person name="Martin F."/>
        </authorList>
    </citation>
    <scope>NUCLEOTIDE SEQUENCE [LARGE SCALE GENOMIC DNA]</scope>
    <source>
        <strain evidence="8">LaAM-08-1</strain>
    </source>
</reference>
<evidence type="ECO:0000313" key="7">
    <source>
        <dbReference type="EMBL" id="KIJ91276.1"/>
    </source>
</evidence>
<evidence type="ECO:0000256" key="6">
    <source>
        <dbReference type="SAM" id="Phobius"/>
    </source>
</evidence>
<evidence type="ECO:0000256" key="3">
    <source>
        <dbReference type="ARBA" id="ARBA00022989"/>
    </source>
</evidence>
<keyword evidence="3 6" id="KW-1133">Transmembrane helix</keyword>
<organism evidence="7 8">
    <name type="scientific">Laccaria amethystina LaAM-08-1</name>
    <dbReference type="NCBI Taxonomy" id="1095629"/>
    <lineage>
        <taxon>Eukaryota</taxon>
        <taxon>Fungi</taxon>
        <taxon>Dikarya</taxon>
        <taxon>Basidiomycota</taxon>
        <taxon>Agaricomycotina</taxon>
        <taxon>Agaricomycetes</taxon>
        <taxon>Agaricomycetidae</taxon>
        <taxon>Agaricales</taxon>
        <taxon>Agaricineae</taxon>
        <taxon>Hydnangiaceae</taxon>
        <taxon>Laccaria</taxon>
    </lineage>
</organism>
<reference evidence="7 8" key="1">
    <citation type="submission" date="2014-04" db="EMBL/GenBank/DDBJ databases">
        <authorList>
            <consortium name="DOE Joint Genome Institute"/>
            <person name="Kuo A."/>
            <person name="Kohler A."/>
            <person name="Nagy L.G."/>
            <person name="Floudas D."/>
            <person name="Copeland A."/>
            <person name="Barry K.W."/>
            <person name="Cichocki N."/>
            <person name="Veneault-Fourrey C."/>
            <person name="LaButti K."/>
            <person name="Lindquist E.A."/>
            <person name="Lipzen A."/>
            <person name="Lundell T."/>
            <person name="Morin E."/>
            <person name="Murat C."/>
            <person name="Sun H."/>
            <person name="Tunlid A."/>
            <person name="Henrissat B."/>
            <person name="Grigoriev I.V."/>
            <person name="Hibbett D.S."/>
            <person name="Martin F."/>
            <person name="Nordberg H.P."/>
            <person name="Cantor M.N."/>
            <person name="Hua S.X."/>
        </authorList>
    </citation>
    <scope>NUCLEOTIDE SEQUENCE [LARGE SCALE GENOMIC DNA]</scope>
    <source>
        <strain evidence="7 8">LaAM-08-1</strain>
    </source>
</reference>
<feature type="region of interest" description="Disordered" evidence="5">
    <location>
        <begin position="131"/>
        <end position="159"/>
    </location>
</feature>
<sequence>MSNVTLDDRDTSITYSTGQWGQAGSTNEFDSTTTWTSLRGATAQVSFNGTSIGVYGTIVQKGLLQDPISSYTVDSNTPVVFTGKSQATIQYKQLFFQSPTLSAGTHTLTITNNVDGDQLFLDFLSVVPSDPSSSSASSSSTSSTSSLSTSTSETKSTTSAIITPTVPVTVTVTQRTSSTAAASSQTGKSVASTSNGGNSGAIVGGVVGGVVLLALFVVAFFFVRQRRRRAEMDEALNGSNFWDPQPSHDMSTEALKPPPRSYPSYPSMSQAKSDSNHFIPYQTTGDSSQYHGPQVQYQPPQGQYQTPQMQYQNPQIQYQHPQNQYQTPPNQYPTAPSRYQTQSPYRPATYAQNQYPGPADYTSPPSPSELPYHSGSDVTSPGAGGPNRYLPPSQAVANEGHP</sequence>
<dbReference type="HOGENOM" id="CLU_804145_0_0_1"/>